<keyword evidence="3" id="KW-1185">Reference proteome</keyword>
<dbReference type="SUPFAM" id="SSF54593">
    <property type="entry name" value="Glyoxalase/Bleomycin resistance protein/Dihydroxybiphenyl dioxygenase"/>
    <property type="match status" value="2"/>
</dbReference>
<dbReference type="Proteomes" id="UP000575241">
    <property type="component" value="Unassembled WGS sequence"/>
</dbReference>
<feature type="chain" id="PRO_5031564680" description="Glyoxalase" evidence="1">
    <location>
        <begin position="23"/>
        <end position="300"/>
    </location>
</feature>
<keyword evidence="1" id="KW-0732">Signal</keyword>
<dbReference type="InterPro" id="IPR029068">
    <property type="entry name" value="Glyas_Bleomycin-R_OHBP_Dase"/>
</dbReference>
<evidence type="ECO:0008006" key="4">
    <source>
        <dbReference type="Google" id="ProtNLM"/>
    </source>
</evidence>
<evidence type="ECO:0000313" key="2">
    <source>
        <dbReference type="EMBL" id="MBB4839997.1"/>
    </source>
</evidence>
<gene>
    <name evidence="2" type="ORF">HNP52_003089</name>
</gene>
<comment type="caution">
    <text evidence="2">The sequence shown here is derived from an EMBL/GenBank/DDBJ whole genome shotgun (WGS) entry which is preliminary data.</text>
</comment>
<organism evidence="2 3">
    <name type="scientific">Sphingomonas kyeonggiensis</name>
    <dbReference type="NCBI Taxonomy" id="1268553"/>
    <lineage>
        <taxon>Bacteria</taxon>
        <taxon>Pseudomonadati</taxon>
        <taxon>Pseudomonadota</taxon>
        <taxon>Alphaproteobacteria</taxon>
        <taxon>Sphingomonadales</taxon>
        <taxon>Sphingomonadaceae</taxon>
        <taxon>Sphingomonas</taxon>
    </lineage>
</organism>
<name>A0A7W7K3D8_9SPHN</name>
<dbReference type="EMBL" id="JACHLN010000003">
    <property type="protein sequence ID" value="MBB4839997.1"/>
    <property type="molecule type" value="Genomic_DNA"/>
</dbReference>
<proteinExistence type="predicted"/>
<dbReference type="RefSeq" id="WP_184168509.1">
    <property type="nucleotide sequence ID" value="NZ_JACHLN010000003.1"/>
</dbReference>
<protein>
    <recommendedName>
        <fullName evidence="4">Glyoxalase</fullName>
    </recommendedName>
</protein>
<reference evidence="2 3" key="1">
    <citation type="submission" date="2020-08" db="EMBL/GenBank/DDBJ databases">
        <title>Functional genomics of gut bacteria from endangered species of beetles.</title>
        <authorList>
            <person name="Carlos-Shanley C."/>
        </authorList>
    </citation>
    <scope>NUCLEOTIDE SEQUENCE [LARGE SCALE GENOMIC DNA]</scope>
    <source>
        <strain evidence="2 3">S00224</strain>
    </source>
</reference>
<feature type="signal peptide" evidence="1">
    <location>
        <begin position="1"/>
        <end position="22"/>
    </location>
</feature>
<evidence type="ECO:0000313" key="3">
    <source>
        <dbReference type="Proteomes" id="UP000575241"/>
    </source>
</evidence>
<accession>A0A7W7K3D8</accession>
<dbReference type="AlphaFoldDB" id="A0A7W7K3D8"/>
<sequence>MIRHTFLLATALVVLSPAASFAQQAPKASADHAIGPEYDSTHVYVAPEDFDRFVTSVTATFGGSATKKGVFQVTPTASQTNSQLVLTPVGILSVFGFVTPVPYPFGAERTGYLVDDIDAAVTSALGHGASRLITSFPDPIGRDVVVQWPGGVNMQLYWHTAKPHYAPLATVPENRVYLTADSANAFIKSWTGYAHARVVSDDKAAPGVEIGQPGKTYRRVRLTSGYGKMTVLVSDGQLPWPYGRELTGYEVSSLTVTLDKAKAAGVETLVPAHREGDRDAAIVRFPGGYIAEIHAPVVKN</sequence>
<evidence type="ECO:0000256" key="1">
    <source>
        <dbReference type="SAM" id="SignalP"/>
    </source>
</evidence>